<keyword evidence="2" id="KW-1185">Reference proteome</keyword>
<accession>A0A9X2RR96</accession>
<name>A0A9X2RR96_9ACTN</name>
<dbReference type="AlphaFoldDB" id="A0A9X2RR96"/>
<dbReference type="RefSeq" id="WP_256791240.1">
    <property type="nucleotide sequence ID" value="NZ_JANIID010000027.1"/>
</dbReference>
<gene>
    <name evidence="1" type="ORF">NQU55_25770</name>
</gene>
<sequence length="64" mass="6557">MTAAPAHAAGADDPLAPVRKLSTDVESTVCRQDLTMVPVVSQYAGAVKEACGSKGRPGAGRPHR</sequence>
<dbReference type="Proteomes" id="UP001142374">
    <property type="component" value="Unassembled WGS sequence"/>
</dbReference>
<comment type="caution">
    <text evidence="1">The sequence shown here is derived from an EMBL/GenBank/DDBJ whole genome shotgun (WGS) entry which is preliminary data.</text>
</comment>
<reference evidence="1" key="1">
    <citation type="submission" date="2022-06" db="EMBL/GenBank/DDBJ databases">
        <title>WGS of actinobacteria.</title>
        <authorList>
            <person name="Thawai C."/>
        </authorList>
    </citation>
    <scope>NUCLEOTIDE SEQUENCE</scope>
    <source>
        <strain evidence="1">AA8</strain>
    </source>
</reference>
<dbReference type="EMBL" id="JANIID010000027">
    <property type="protein sequence ID" value="MCQ8773145.1"/>
    <property type="molecule type" value="Genomic_DNA"/>
</dbReference>
<protein>
    <submittedName>
        <fullName evidence="1">Uncharacterized protein</fullName>
    </submittedName>
</protein>
<organism evidence="1 2">
    <name type="scientific">Streptomyces telluris</name>
    <dbReference type="NCBI Taxonomy" id="2720021"/>
    <lineage>
        <taxon>Bacteria</taxon>
        <taxon>Bacillati</taxon>
        <taxon>Actinomycetota</taxon>
        <taxon>Actinomycetes</taxon>
        <taxon>Kitasatosporales</taxon>
        <taxon>Streptomycetaceae</taxon>
        <taxon>Streptomyces</taxon>
    </lineage>
</organism>
<proteinExistence type="predicted"/>
<evidence type="ECO:0000313" key="1">
    <source>
        <dbReference type="EMBL" id="MCQ8773145.1"/>
    </source>
</evidence>
<evidence type="ECO:0000313" key="2">
    <source>
        <dbReference type="Proteomes" id="UP001142374"/>
    </source>
</evidence>